<comment type="caution">
    <text evidence="7">The sequence shown here is derived from an EMBL/GenBank/DDBJ whole genome shotgun (WGS) entry which is preliminary data.</text>
</comment>
<proteinExistence type="inferred from homology"/>
<dbReference type="AlphaFoldDB" id="A0AAN8ZMQ6"/>
<evidence type="ECO:0000256" key="3">
    <source>
        <dbReference type="ARBA" id="ARBA00022692"/>
    </source>
</evidence>
<keyword evidence="8" id="KW-1185">Reference proteome</keyword>
<keyword evidence="4 6" id="KW-1133">Transmembrane helix</keyword>
<feature type="transmembrane region" description="Helical" evidence="6">
    <location>
        <begin position="197"/>
        <end position="217"/>
    </location>
</feature>
<evidence type="ECO:0000313" key="7">
    <source>
        <dbReference type="EMBL" id="KAK6939918.1"/>
    </source>
</evidence>
<dbReference type="PANTHER" id="PTHR32001">
    <property type="entry name" value="KERATINOCYTE-ASSOCIATED PROTEIN 2"/>
    <property type="match status" value="1"/>
</dbReference>
<evidence type="ECO:0000256" key="5">
    <source>
        <dbReference type="ARBA" id="ARBA00023136"/>
    </source>
</evidence>
<feature type="transmembrane region" description="Helical" evidence="6">
    <location>
        <begin position="109"/>
        <end position="129"/>
    </location>
</feature>
<dbReference type="Pfam" id="PF09775">
    <property type="entry name" value="Keratin_assoc"/>
    <property type="match status" value="2"/>
</dbReference>
<dbReference type="InterPro" id="IPR018614">
    <property type="entry name" value="KRTCAP2"/>
</dbReference>
<evidence type="ECO:0000256" key="1">
    <source>
        <dbReference type="ARBA" id="ARBA00004141"/>
    </source>
</evidence>
<dbReference type="GO" id="GO:0016020">
    <property type="term" value="C:membrane"/>
    <property type="evidence" value="ECO:0007669"/>
    <property type="project" value="UniProtKB-SubCell"/>
</dbReference>
<comment type="subcellular location">
    <subcellularLocation>
        <location evidence="1">Membrane</location>
        <topology evidence="1">Multi-pass membrane protein</topology>
    </subcellularLocation>
</comment>
<gene>
    <name evidence="7" type="ORF">RJ641_029449</name>
</gene>
<evidence type="ECO:0000313" key="8">
    <source>
        <dbReference type="Proteomes" id="UP001370490"/>
    </source>
</evidence>
<name>A0AAN8ZMQ6_9MAGN</name>
<keyword evidence="3 6" id="KW-0812">Transmembrane</keyword>
<dbReference type="Proteomes" id="UP001370490">
    <property type="component" value="Unassembled WGS sequence"/>
</dbReference>
<evidence type="ECO:0000256" key="2">
    <source>
        <dbReference type="ARBA" id="ARBA00007279"/>
    </source>
</evidence>
<comment type="similarity">
    <text evidence="2">Belongs to the KRTCAP2 family.</text>
</comment>
<feature type="transmembrane region" description="Helical" evidence="6">
    <location>
        <begin position="141"/>
        <end position="161"/>
    </location>
</feature>
<organism evidence="7 8">
    <name type="scientific">Dillenia turbinata</name>
    <dbReference type="NCBI Taxonomy" id="194707"/>
    <lineage>
        <taxon>Eukaryota</taxon>
        <taxon>Viridiplantae</taxon>
        <taxon>Streptophyta</taxon>
        <taxon>Embryophyta</taxon>
        <taxon>Tracheophyta</taxon>
        <taxon>Spermatophyta</taxon>
        <taxon>Magnoliopsida</taxon>
        <taxon>eudicotyledons</taxon>
        <taxon>Gunneridae</taxon>
        <taxon>Pentapetalae</taxon>
        <taxon>Dilleniales</taxon>
        <taxon>Dilleniaceae</taxon>
        <taxon>Dillenia</taxon>
    </lineage>
</organism>
<dbReference type="PANTHER" id="PTHR32001:SF1">
    <property type="entry name" value="KERATINOCYTE-ASSOCIATED PROTEIN 2"/>
    <property type="match status" value="1"/>
</dbReference>
<dbReference type="EMBL" id="JBAMMX010000005">
    <property type="protein sequence ID" value="KAK6939918.1"/>
    <property type="molecule type" value="Genomic_DNA"/>
</dbReference>
<evidence type="ECO:0000256" key="4">
    <source>
        <dbReference type="ARBA" id="ARBA00022989"/>
    </source>
</evidence>
<evidence type="ECO:0000256" key="6">
    <source>
        <dbReference type="SAM" id="Phobius"/>
    </source>
</evidence>
<keyword evidence="5 6" id="KW-0472">Membrane</keyword>
<reference evidence="7 8" key="1">
    <citation type="submission" date="2023-12" db="EMBL/GenBank/DDBJ databases">
        <title>A high-quality genome assembly for Dillenia turbinata (Dilleniales).</title>
        <authorList>
            <person name="Chanderbali A."/>
        </authorList>
    </citation>
    <scope>NUCLEOTIDE SEQUENCE [LARGE SCALE GENOMIC DNA]</scope>
    <source>
        <strain evidence="7">LSX21</strain>
        <tissue evidence="7">Leaf</tissue>
    </source>
</reference>
<accession>A0AAN8ZMQ6</accession>
<sequence length="254" mass="28567">MAMLASFYVPFRILRRSKSVSFRFIVLDLGGLMREKNNPESVLGIFYQKLKYRMTCGGKLDPFARLNIDFVISLLDRVLEKKRTIDNFEFVRKYVDVSHGYGVMLKSMAGSNSSMLSSFLLFSVILSLQEMYRTKLATSELLTILGGFSSSLIFLVLLTFIGNFQETCGIKTGWGAGEFSLLLSFSFFEFKVKLPVLFMLVVVILAEAVALIAAGTVHRVCITTCFLFSVGLLYEINKLSGMTLARSESKTKRH</sequence>
<protein>
    <submittedName>
        <fullName evidence="7">Keratinocyte-associated protein 2</fullName>
    </submittedName>
</protein>